<dbReference type="PIRSF" id="PIRSF021700">
    <property type="entry name" value="3_dmu_93_MTrfase"/>
    <property type="match status" value="1"/>
</dbReference>
<organism evidence="2 3">
    <name type="scientific">Actinacidiphila acididurans</name>
    <dbReference type="NCBI Taxonomy" id="2784346"/>
    <lineage>
        <taxon>Bacteria</taxon>
        <taxon>Bacillati</taxon>
        <taxon>Actinomycetota</taxon>
        <taxon>Actinomycetes</taxon>
        <taxon>Kitasatosporales</taxon>
        <taxon>Streptomycetaceae</taxon>
        <taxon>Actinacidiphila</taxon>
    </lineage>
</organism>
<dbReference type="InterPro" id="IPR029068">
    <property type="entry name" value="Glyas_Bleomycin-R_OHBP_Dase"/>
</dbReference>
<dbReference type="EMBL" id="JADKYB010000006">
    <property type="protein sequence ID" value="MBM9505337.1"/>
    <property type="molecule type" value="Genomic_DNA"/>
</dbReference>
<gene>
    <name evidence="2" type="ORF">ITX44_12425</name>
</gene>
<sequence>MVARGFTTSLWFDGQAEQAADFYLSVFKDGEKGRVGRYSEAGPGEPGSVLAVEWTVNGQRFVGINGGPQFHFDEAISFQIHCEDQEEVDYYWTRLIEGGGSEGPCGWLKDRFGVSWQVVPSMLIDLISDPDPAKATRTTEAMLKMKKLDIAELRRVHDGL</sequence>
<evidence type="ECO:0000313" key="2">
    <source>
        <dbReference type="EMBL" id="MBM9505337.1"/>
    </source>
</evidence>
<feature type="domain" description="PhnB-like" evidence="1">
    <location>
        <begin position="6"/>
        <end position="119"/>
    </location>
</feature>
<name>A0ABS2TPR8_9ACTN</name>
<evidence type="ECO:0000313" key="3">
    <source>
        <dbReference type="Proteomes" id="UP000749040"/>
    </source>
</evidence>
<evidence type="ECO:0000259" key="1">
    <source>
        <dbReference type="Pfam" id="PF06983"/>
    </source>
</evidence>
<proteinExistence type="predicted"/>
<dbReference type="CDD" id="cd06588">
    <property type="entry name" value="PhnB_like"/>
    <property type="match status" value="1"/>
</dbReference>
<dbReference type="Pfam" id="PF06983">
    <property type="entry name" value="3-dmu-9_3-mt"/>
    <property type="match status" value="1"/>
</dbReference>
<reference evidence="2 3" key="1">
    <citation type="submission" date="2021-01" db="EMBL/GenBank/DDBJ databases">
        <title>Streptomyces acididurans sp. nov., isolated from a peat swamp forest soil.</title>
        <authorList>
            <person name="Chantavorakit T."/>
            <person name="Duangmal K."/>
        </authorList>
    </citation>
    <scope>NUCLEOTIDE SEQUENCE [LARGE SCALE GENOMIC DNA]</scope>
    <source>
        <strain evidence="2 3">KK5PA1</strain>
    </source>
</reference>
<dbReference type="InterPro" id="IPR028973">
    <property type="entry name" value="PhnB-like"/>
</dbReference>
<dbReference type="Gene3D" id="3.10.180.10">
    <property type="entry name" value="2,3-Dihydroxybiphenyl 1,2-Dioxygenase, domain 1"/>
    <property type="match status" value="1"/>
</dbReference>
<dbReference type="SUPFAM" id="SSF54593">
    <property type="entry name" value="Glyoxalase/Bleomycin resistance protein/Dihydroxybiphenyl dioxygenase"/>
    <property type="match status" value="1"/>
</dbReference>
<protein>
    <submittedName>
        <fullName evidence="2">VOC family protein</fullName>
    </submittedName>
</protein>
<dbReference type="PANTHER" id="PTHR33990:SF2">
    <property type="entry name" value="PHNB-LIKE DOMAIN-CONTAINING PROTEIN"/>
    <property type="match status" value="1"/>
</dbReference>
<comment type="caution">
    <text evidence="2">The sequence shown here is derived from an EMBL/GenBank/DDBJ whole genome shotgun (WGS) entry which is preliminary data.</text>
</comment>
<dbReference type="Proteomes" id="UP000749040">
    <property type="component" value="Unassembled WGS sequence"/>
</dbReference>
<dbReference type="InterPro" id="IPR009725">
    <property type="entry name" value="3_dmu_93_MTrfase"/>
</dbReference>
<accession>A0ABS2TPR8</accession>
<dbReference type="RefSeq" id="WP_205357220.1">
    <property type="nucleotide sequence ID" value="NZ_JADKYB010000006.1"/>
</dbReference>
<dbReference type="PANTHER" id="PTHR33990">
    <property type="entry name" value="PROTEIN YJDN-RELATED"/>
    <property type="match status" value="1"/>
</dbReference>
<keyword evidence="3" id="KW-1185">Reference proteome</keyword>